<dbReference type="AlphaFoldDB" id="A0A9D9HBP6"/>
<reference evidence="3" key="1">
    <citation type="submission" date="2020-10" db="EMBL/GenBank/DDBJ databases">
        <authorList>
            <person name="Gilroy R."/>
        </authorList>
    </citation>
    <scope>NUCLEOTIDE SEQUENCE</scope>
    <source>
        <strain evidence="3">11167</strain>
    </source>
</reference>
<evidence type="ECO:0000256" key="1">
    <source>
        <dbReference type="SAM" id="Coils"/>
    </source>
</evidence>
<keyword evidence="1" id="KW-0175">Coiled coil</keyword>
<evidence type="ECO:0000256" key="2">
    <source>
        <dbReference type="SAM" id="SignalP"/>
    </source>
</evidence>
<comment type="caution">
    <text evidence="3">The sequence shown here is derived from an EMBL/GenBank/DDBJ whole genome shotgun (WGS) entry which is preliminary data.</text>
</comment>
<reference evidence="3" key="2">
    <citation type="journal article" date="2021" name="PeerJ">
        <title>Extensive microbial diversity within the chicken gut microbiome revealed by metagenomics and culture.</title>
        <authorList>
            <person name="Gilroy R."/>
            <person name="Ravi A."/>
            <person name="Getino M."/>
            <person name="Pursley I."/>
            <person name="Horton D.L."/>
            <person name="Alikhan N.F."/>
            <person name="Baker D."/>
            <person name="Gharbi K."/>
            <person name="Hall N."/>
            <person name="Watson M."/>
            <person name="Adriaenssens E.M."/>
            <person name="Foster-Nyarko E."/>
            <person name="Jarju S."/>
            <person name="Secka A."/>
            <person name="Antonio M."/>
            <person name="Oren A."/>
            <person name="Chaudhuri R.R."/>
            <person name="La Ragione R."/>
            <person name="Hildebrand F."/>
            <person name="Pallen M.J."/>
        </authorList>
    </citation>
    <scope>NUCLEOTIDE SEQUENCE</scope>
    <source>
        <strain evidence="3">11167</strain>
    </source>
</reference>
<evidence type="ECO:0000313" key="3">
    <source>
        <dbReference type="EMBL" id="MBO8443807.1"/>
    </source>
</evidence>
<dbReference type="EMBL" id="JADIMU010000057">
    <property type="protein sequence ID" value="MBO8443807.1"/>
    <property type="molecule type" value="Genomic_DNA"/>
</dbReference>
<keyword evidence="2" id="KW-0732">Signal</keyword>
<accession>A0A9D9HBP6</accession>
<name>A0A9D9HBP6_9SPIR</name>
<organism evidence="3 4">
    <name type="scientific">Candidatus Aphodenecus pullistercoris</name>
    <dbReference type="NCBI Taxonomy" id="2840669"/>
    <lineage>
        <taxon>Bacteria</taxon>
        <taxon>Pseudomonadati</taxon>
        <taxon>Spirochaetota</taxon>
        <taxon>Spirochaetia</taxon>
        <taxon>Spirochaetales</taxon>
        <taxon>Candidatus Aphodenecus</taxon>
    </lineage>
</organism>
<feature type="signal peptide" evidence="2">
    <location>
        <begin position="1"/>
        <end position="16"/>
    </location>
</feature>
<proteinExistence type="predicted"/>
<gene>
    <name evidence="3" type="ORF">IAC42_08665</name>
</gene>
<protein>
    <recommendedName>
        <fullName evidence="5">Bacterial repeat domain-containing protein</fullName>
    </recommendedName>
</protein>
<evidence type="ECO:0008006" key="5">
    <source>
        <dbReference type="Google" id="ProtNLM"/>
    </source>
</evidence>
<sequence>MLVLLLSASFMFAASAQDLHQDFVAAVQNGDVQGAIDSYEDLQERVAKDEEDIQRDIQKAYEKNDRQLYYNAMADLRSLEGYAISQSETDSLLRAIVNSDSDQAGEWAAWLYENSRYYHPRLSFSVDVSSASYSHSYRRSISVAPGSEITLPTAEDLSVNSSAAGVLTGWGITPDEVTYAAGETITMPYTDQTLFAVFTSSVSFSDGEGGEDTVFTDVAEGDVIQIPSPAQNDGAIFEGWYDSSSGQYLSPDETEYTVRGMGASFEALYIKAEASEVTTGHYDVDSVPTGVQIPLTFTLANSGSEDIQGVDITVSSDSGYARLMNTSAYLRTMRAGQDYSLRNVILVISSDCPAGTVIPLTVTMSVSDGNTFTSTFDLTTR</sequence>
<feature type="chain" id="PRO_5038672109" description="Bacterial repeat domain-containing protein" evidence="2">
    <location>
        <begin position="17"/>
        <end position="381"/>
    </location>
</feature>
<feature type="coiled-coil region" evidence="1">
    <location>
        <begin position="32"/>
        <end position="59"/>
    </location>
</feature>
<dbReference type="Proteomes" id="UP000823633">
    <property type="component" value="Unassembled WGS sequence"/>
</dbReference>
<evidence type="ECO:0000313" key="4">
    <source>
        <dbReference type="Proteomes" id="UP000823633"/>
    </source>
</evidence>